<dbReference type="EMBL" id="FBWK01000001">
    <property type="protein sequence ID" value="CUX08678.1"/>
    <property type="molecule type" value="Genomic_DNA"/>
</dbReference>
<organism evidence="1 2">
    <name type="scientific">Agrobacterium tomkonis CFBP 6623</name>
    <dbReference type="NCBI Taxonomy" id="1183432"/>
    <lineage>
        <taxon>Bacteria</taxon>
        <taxon>Pseudomonadati</taxon>
        <taxon>Pseudomonadota</taxon>
        <taxon>Alphaproteobacteria</taxon>
        <taxon>Hyphomicrobiales</taxon>
        <taxon>Rhizobiaceae</taxon>
        <taxon>Rhizobium/Agrobacterium group</taxon>
        <taxon>Agrobacterium</taxon>
        <taxon>Agrobacterium tumefaciens complex</taxon>
    </lineage>
</organism>
<accession>A0A1S7NL56</accession>
<dbReference type="Proteomes" id="UP000191988">
    <property type="component" value="Unassembled WGS sequence"/>
</dbReference>
<reference evidence="2" key="1">
    <citation type="submission" date="2016-01" db="EMBL/GenBank/DDBJ databases">
        <authorList>
            <person name="Regsiter A."/>
            <person name="william w."/>
        </authorList>
    </citation>
    <scope>NUCLEOTIDE SEQUENCE [LARGE SCALE GENOMIC DNA]</scope>
    <source>
        <strain evidence="2">CFBP 6623</strain>
    </source>
</reference>
<sequence>MPLTIPFSPDSFFSINRLNLQVKLQEKGILHQFAIKPYCLCRQALPCVVRVTMSMMTAGHGKQMKSIRG</sequence>
<keyword evidence="2" id="KW-1185">Reference proteome</keyword>
<gene>
    <name evidence="1" type="ORF">AGR3A_Cc10138</name>
</gene>
<protein>
    <submittedName>
        <fullName evidence="1">Uncharacterized protein</fullName>
    </submittedName>
</protein>
<evidence type="ECO:0000313" key="2">
    <source>
        <dbReference type="Proteomes" id="UP000191988"/>
    </source>
</evidence>
<name>A0A1S7NL56_9HYPH</name>
<proteinExistence type="predicted"/>
<dbReference type="STRING" id="1183432.AGR3A_Cc10138"/>
<dbReference type="AlphaFoldDB" id="A0A1S7NL56"/>
<evidence type="ECO:0000313" key="1">
    <source>
        <dbReference type="EMBL" id="CUX08678.1"/>
    </source>
</evidence>